<dbReference type="Gene3D" id="3.30.420.10">
    <property type="entry name" value="Ribonuclease H-like superfamily/Ribonuclease H"/>
    <property type="match status" value="1"/>
</dbReference>
<comment type="caution">
    <text evidence="3">The sequence shown here is derived from an EMBL/GenBank/DDBJ whole genome shotgun (WGS) entry which is preliminary data.</text>
</comment>
<evidence type="ECO:0000259" key="2">
    <source>
        <dbReference type="PROSITE" id="PS50994"/>
    </source>
</evidence>
<dbReference type="NCBIfam" id="NF038214">
    <property type="entry name" value="IS21_help_AAA"/>
    <property type="match status" value="1"/>
</dbReference>
<accession>A0A1U7M8B8</accession>
<organism evidence="3 4">
    <name type="scientific">Tissierella creatinophila DSM 6911</name>
    <dbReference type="NCBI Taxonomy" id="1123403"/>
    <lineage>
        <taxon>Bacteria</taxon>
        <taxon>Bacillati</taxon>
        <taxon>Bacillota</taxon>
        <taxon>Tissierellia</taxon>
        <taxon>Tissierellales</taxon>
        <taxon>Tissierellaceae</taxon>
        <taxon>Tissierella</taxon>
    </lineage>
</organism>
<dbReference type="GO" id="GO:0015074">
    <property type="term" value="P:DNA integration"/>
    <property type="evidence" value="ECO:0007669"/>
    <property type="project" value="InterPro"/>
</dbReference>
<dbReference type="GO" id="GO:0005524">
    <property type="term" value="F:ATP binding"/>
    <property type="evidence" value="ECO:0007669"/>
    <property type="project" value="InterPro"/>
</dbReference>
<protein>
    <submittedName>
        <fullName evidence="3">Chromosomal replication initiator protein DnaA</fullName>
    </submittedName>
</protein>
<gene>
    <name evidence="3" type="primary">dnaA_1</name>
    <name evidence="3" type="ORF">TICRE_05730</name>
</gene>
<name>A0A1U7M8B8_TISCR</name>
<dbReference type="SMART" id="SM00382">
    <property type="entry name" value="AAA"/>
    <property type="match status" value="1"/>
</dbReference>
<sequence length="496" mass="57881">MRKDVSNQIKLIREETDLLNKSELARRFNCDRRTVDRYLNETDSQTRKSREVKTKVDDFKEVIIDKVDNWGSNSMAVFKFIEKKGYDGGYHTVNNFIKTHIKTEVNKANIRFDTSPGLQAQVDWKESVTMVSRQGEIFDINIFLIVLGYSRLKFIKLTTDRVQKTLFECITESFKYFNGVPKELLFDNMSTVVDRSRTTFKNVNINQDFKYFAMDAGFEIITCRPYRPKTKGKVKTLAKLIDRLTPFNEEFDTFEELNKIVEDFNYDINREISQATNEIPFIRFLKEKEMSFRDERASKIQISVSAFPFEKTFKDFDFDFQPSLNKIQMIDFESLRFLENKENILFFGSSGVGKTHLAIAIGVAAAKRRNMVYFISCHDLIMQLNKAHAENRLETKLKHFAKYRLLIIDEIGYLPIDKQGANLLFQLINKRYEKNSTIITTNQPFSKWGEVFSDITLANAILDRLIHHSSIIKITGPSYRLKGKVDMMESKKASNN</sequence>
<dbReference type="InterPro" id="IPR027417">
    <property type="entry name" value="P-loop_NTPase"/>
</dbReference>
<dbReference type="Pfam" id="PF01695">
    <property type="entry name" value="IstB_IS21"/>
    <property type="match status" value="1"/>
</dbReference>
<dbReference type="AlphaFoldDB" id="A0A1U7M8B8"/>
<dbReference type="InterPro" id="IPR002611">
    <property type="entry name" value="IstB_ATP-bd"/>
</dbReference>
<dbReference type="InterPro" id="IPR001584">
    <property type="entry name" value="Integrase_cat-core"/>
</dbReference>
<dbReference type="NCBIfam" id="NF033546">
    <property type="entry name" value="transpos_IS21"/>
    <property type="match status" value="1"/>
</dbReference>
<dbReference type="Proteomes" id="UP000186112">
    <property type="component" value="Unassembled WGS sequence"/>
</dbReference>
<dbReference type="PANTHER" id="PTHR35004:SF6">
    <property type="entry name" value="TRANSPOSASE"/>
    <property type="match status" value="1"/>
</dbReference>
<evidence type="ECO:0000313" key="4">
    <source>
        <dbReference type="Proteomes" id="UP000186112"/>
    </source>
</evidence>
<evidence type="ECO:0000256" key="1">
    <source>
        <dbReference type="ARBA" id="ARBA00008059"/>
    </source>
</evidence>
<dbReference type="InterPro" id="IPR003593">
    <property type="entry name" value="AAA+_ATPase"/>
</dbReference>
<comment type="similarity">
    <text evidence="1">Belongs to the IS21/IS1162 putative ATP-binding protein family.</text>
</comment>
<dbReference type="Pfam" id="PF00665">
    <property type="entry name" value="rve"/>
    <property type="match status" value="1"/>
</dbReference>
<dbReference type="PANTHER" id="PTHR35004">
    <property type="entry name" value="TRANSPOSASE RV3428C-RELATED"/>
    <property type="match status" value="1"/>
</dbReference>
<evidence type="ECO:0000313" key="3">
    <source>
        <dbReference type="EMBL" id="OLS03459.1"/>
    </source>
</evidence>
<dbReference type="SUPFAM" id="SSF53098">
    <property type="entry name" value="Ribonuclease H-like"/>
    <property type="match status" value="1"/>
</dbReference>
<feature type="domain" description="Integrase catalytic" evidence="2">
    <location>
        <begin position="112"/>
        <end position="288"/>
    </location>
</feature>
<dbReference type="InterPro" id="IPR036397">
    <property type="entry name" value="RNaseH_sf"/>
</dbReference>
<dbReference type="GO" id="GO:0003676">
    <property type="term" value="F:nucleic acid binding"/>
    <property type="evidence" value="ECO:0007669"/>
    <property type="project" value="InterPro"/>
</dbReference>
<reference evidence="3 4" key="1">
    <citation type="submission" date="2016-02" db="EMBL/GenBank/DDBJ databases">
        <title>Genome sequence of Tissierella creatinophila DSM 6911.</title>
        <authorList>
            <person name="Poehlein A."/>
            <person name="Daniel R."/>
        </authorList>
    </citation>
    <scope>NUCLEOTIDE SEQUENCE [LARGE SCALE GENOMIC DNA]</scope>
    <source>
        <strain evidence="3 4">DSM 6911</strain>
    </source>
</reference>
<dbReference type="CDD" id="cd00009">
    <property type="entry name" value="AAA"/>
    <property type="match status" value="1"/>
</dbReference>
<dbReference type="EMBL" id="LTDM01000007">
    <property type="protein sequence ID" value="OLS03459.1"/>
    <property type="molecule type" value="Genomic_DNA"/>
</dbReference>
<dbReference type="Gene3D" id="3.40.50.300">
    <property type="entry name" value="P-loop containing nucleotide triphosphate hydrolases"/>
    <property type="match status" value="1"/>
</dbReference>
<dbReference type="SUPFAM" id="SSF52540">
    <property type="entry name" value="P-loop containing nucleoside triphosphate hydrolases"/>
    <property type="match status" value="1"/>
</dbReference>
<dbReference type="PROSITE" id="PS50994">
    <property type="entry name" value="INTEGRASE"/>
    <property type="match status" value="1"/>
</dbReference>
<proteinExistence type="inferred from homology"/>
<dbReference type="InterPro" id="IPR012337">
    <property type="entry name" value="RNaseH-like_sf"/>
</dbReference>
<keyword evidence="4" id="KW-1185">Reference proteome</keyword>
<dbReference type="InterPro" id="IPR047661">
    <property type="entry name" value="IstB"/>
</dbReference>